<proteinExistence type="inferred from homology"/>
<sequence>MIKTDRERRQRRCGLFIIDRSKPKMGLLKRYKTARKDKSLKSLIWFDKWLLICFGFSEIRDIREEVEWLRGALIDEEGGSDSGGESEHDEEESEDEEFENEVAEAEDDAPEVDGDDDEQEMDICEDEMAENNKDFEDMEQPYVDGDENDIDEKDDEGHDDQMDSIVDSEIGAIDDKILEDEEYDAISGKSSFSLLRNKPAIMIHKDHRHKATDTIIELDSNYNHEISIHDQNNDFVSTGKISEESEKRKAISPRILRNEAIKRDVKPGILVAIFTNTFAKGPKRQASIKGLRRSKSQGPASRKKSAELAEKIKTTKSVDNLSALRLSKNSYLKNEKAGEENSDSESSSEGSIGKEEQIMADLRAEIDEIEQLGDECESEDDDYEDDEEQDQFLNAIEREIEDQESSEKPPKEASLITCPSQLRPYAHKIWSDVREFVNEECIPLEPKFLAHEFSENRWNVVPEMEELKAKAKSAGLWNLFVPFNIDENQQFGRGLTNLEYAFMAEEMGRCLIGSEPFNCSPPDTGNMEVLIKYGTEEQKSEWLAPLLDGKIRSCFGMTEIAVASSDATNIESSITSCGDDYVLNGRKWWTSMSLHPNCELCIFMGKTDFSASRHLQQSMILVPMKSPGLKIHRPLTCYGNYDAPGGHAEVHFYDVRVPKQNLLVGEGMGFAIAQVVAKIFFEIMKNKGRLGPGRIHHCMRLIGNCERSIELMKDRLRSRVAFGKKLSEQGVWKERVGLSRVETDQARLMTLLAAHKMDTVGAKVAAKEIAMIKIIAPNVAKTVVDRAIQAHGAAGMSSDFPLATFMTWARSLRLADGPDEVHVNSLAKLEMKN</sequence>
<dbReference type="Gene3D" id="1.20.140.10">
    <property type="entry name" value="Butyryl-CoA Dehydrogenase, subunit A, domain 3"/>
    <property type="match status" value="1"/>
</dbReference>
<dbReference type="InterPro" id="IPR036250">
    <property type="entry name" value="AcylCo_DH-like_C"/>
</dbReference>
<dbReference type="AlphaFoldDB" id="E4YQY2"/>
<keyword evidence="3" id="KW-0285">Flavoprotein</keyword>
<feature type="region of interest" description="Disordered" evidence="6">
    <location>
        <begin position="74"/>
        <end position="162"/>
    </location>
</feature>
<dbReference type="InterPro" id="IPR037069">
    <property type="entry name" value="AcylCoA_DH/ox_N_sf"/>
</dbReference>
<feature type="compositionally biased region" description="Acidic residues" evidence="6">
    <location>
        <begin position="87"/>
        <end position="129"/>
    </location>
</feature>
<dbReference type="Pfam" id="PF02770">
    <property type="entry name" value="Acyl-CoA_dh_M"/>
    <property type="match status" value="1"/>
</dbReference>
<dbReference type="SUPFAM" id="SSF47203">
    <property type="entry name" value="Acyl-CoA dehydrogenase C-terminal domain-like"/>
    <property type="match status" value="1"/>
</dbReference>
<dbReference type="InterPro" id="IPR006091">
    <property type="entry name" value="Acyl-CoA_Oxase/DH_mid-dom"/>
</dbReference>
<dbReference type="GO" id="GO:0003995">
    <property type="term" value="F:acyl-CoA dehydrogenase activity"/>
    <property type="evidence" value="ECO:0007669"/>
    <property type="project" value="TreeGrafter"/>
</dbReference>
<evidence type="ECO:0000256" key="4">
    <source>
        <dbReference type="ARBA" id="ARBA00022827"/>
    </source>
</evidence>
<protein>
    <submittedName>
        <fullName evidence="10">Uncharacterized protein</fullName>
    </submittedName>
</protein>
<evidence type="ECO:0000259" key="8">
    <source>
        <dbReference type="Pfam" id="PF02770"/>
    </source>
</evidence>
<evidence type="ECO:0000259" key="7">
    <source>
        <dbReference type="Pfam" id="PF00441"/>
    </source>
</evidence>
<feature type="region of interest" description="Disordered" evidence="6">
    <location>
        <begin position="284"/>
        <end position="307"/>
    </location>
</feature>
<dbReference type="EMBL" id="FN655080">
    <property type="protein sequence ID" value="CBY37874.1"/>
    <property type="molecule type" value="Genomic_DNA"/>
</dbReference>
<dbReference type="GO" id="GO:0005739">
    <property type="term" value="C:mitochondrion"/>
    <property type="evidence" value="ECO:0007669"/>
    <property type="project" value="TreeGrafter"/>
</dbReference>
<keyword evidence="5" id="KW-0560">Oxidoreductase</keyword>
<evidence type="ECO:0000256" key="5">
    <source>
        <dbReference type="ARBA" id="ARBA00023002"/>
    </source>
</evidence>
<name>E4YQY2_OIKDI</name>
<evidence type="ECO:0000256" key="6">
    <source>
        <dbReference type="SAM" id="MobiDB-lite"/>
    </source>
</evidence>
<reference evidence="10" key="1">
    <citation type="journal article" date="2010" name="Science">
        <title>Plasticity of animal genome architecture unmasked by rapid evolution of a pelagic tunicate.</title>
        <authorList>
            <person name="Denoeud F."/>
            <person name="Henriet S."/>
            <person name="Mungpakdee S."/>
            <person name="Aury J.M."/>
            <person name="Da Silva C."/>
            <person name="Brinkmann H."/>
            <person name="Mikhaleva J."/>
            <person name="Olsen L.C."/>
            <person name="Jubin C."/>
            <person name="Canestro C."/>
            <person name="Bouquet J.M."/>
            <person name="Danks G."/>
            <person name="Poulain J."/>
            <person name="Campsteijn C."/>
            <person name="Adamski M."/>
            <person name="Cross I."/>
            <person name="Yadetie F."/>
            <person name="Muffato M."/>
            <person name="Louis A."/>
            <person name="Butcher S."/>
            <person name="Tsagkogeorga G."/>
            <person name="Konrad A."/>
            <person name="Singh S."/>
            <person name="Jensen M.F."/>
            <person name="Cong E.H."/>
            <person name="Eikeseth-Otteraa H."/>
            <person name="Noel B."/>
            <person name="Anthouard V."/>
            <person name="Porcel B.M."/>
            <person name="Kachouri-Lafond R."/>
            <person name="Nishino A."/>
            <person name="Ugolini M."/>
            <person name="Chourrout P."/>
            <person name="Nishida H."/>
            <person name="Aasland R."/>
            <person name="Huzurbazar S."/>
            <person name="Westhof E."/>
            <person name="Delsuc F."/>
            <person name="Lehrach H."/>
            <person name="Reinhardt R."/>
            <person name="Weissenbach J."/>
            <person name="Roy S.W."/>
            <person name="Artiguenave F."/>
            <person name="Postlethwait J.H."/>
            <person name="Manak J.R."/>
            <person name="Thompson E.M."/>
            <person name="Jaillon O."/>
            <person name="Du Pasquier L."/>
            <person name="Boudinot P."/>
            <person name="Liberles D.A."/>
            <person name="Volff J.N."/>
            <person name="Philippe H."/>
            <person name="Lenhard B."/>
            <person name="Roest Crollius H."/>
            <person name="Wincker P."/>
            <person name="Chourrout D."/>
        </authorList>
    </citation>
    <scope>NUCLEOTIDE SEQUENCE [LARGE SCALE GENOMIC DNA]</scope>
</reference>
<evidence type="ECO:0000256" key="3">
    <source>
        <dbReference type="ARBA" id="ARBA00022630"/>
    </source>
</evidence>
<dbReference type="Proteomes" id="UP000011014">
    <property type="component" value="Unassembled WGS sequence"/>
</dbReference>
<dbReference type="GO" id="GO:0050660">
    <property type="term" value="F:flavin adenine dinucleotide binding"/>
    <property type="evidence" value="ECO:0007669"/>
    <property type="project" value="InterPro"/>
</dbReference>
<dbReference type="Gene3D" id="2.40.110.10">
    <property type="entry name" value="Butyryl-CoA Dehydrogenase, subunit A, domain 2"/>
    <property type="match status" value="1"/>
</dbReference>
<dbReference type="GO" id="GO:0033539">
    <property type="term" value="P:fatty acid beta-oxidation using acyl-CoA dehydrogenase"/>
    <property type="evidence" value="ECO:0007669"/>
    <property type="project" value="TreeGrafter"/>
</dbReference>
<feature type="domain" description="Acyl-CoA dehydrogenase/oxidase C-terminal" evidence="7">
    <location>
        <begin position="688"/>
        <end position="828"/>
    </location>
</feature>
<dbReference type="Gene3D" id="1.10.540.10">
    <property type="entry name" value="Acyl-CoA dehydrogenase/oxidase, N-terminal domain"/>
    <property type="match status" value="1"/>
</dbReference>
<dbReference type="InterPro" id="IPR009075">
    <property type="entry name" value="AcylCo_DH/oxidase_C"/>
</dbReference>
<comment type="similarity">
    <text evidence="2">Belongs to the acyl-CoA dehydrogenase family.</text>
</comment>
<comment type="cofactor">
    <cofactor evidence="1">
        <name>FAD</name>
        <dbReference type="ChEBI" id="CHEBI:57692"/>
    </cofactor>
</comment>
<dbReference type="PANTHER" id="PTHR48083:SF35">
    <property type="entry name" value="ACYL-COA DEHYDROGENASE FAMILY MEMBER 10"/>
    <property type="match status" value="1"/>
</dbReference>
<dbReference type="InterPro" id="IPR046373">
    <property type="entry name" value="Acyl-CoA_Oxase/DH_mid-dom_sf"/>
</dbReference>
<feature type="domain" description="Acyl-CoA oxidase/dehydrogenase middle" evidence="8">
    <location>
        <begin position="554"/>
        <end position="655"/>
    </location>
</feature>
<dbReference type="PANTHER" id="PTHR48083">
    <property type="entry name" value="MEDIUM-CHAIN SPECIFIC ACYL-COA DEHYDROGENASE, MITOCHONDRIAL-RELATED"/>
    <property type="match status" value="1"/>
</dbReference>
<dbReference type="InterPro" id="IPR050741">
    <property type="entry name" value="Acyl-CoA_dehydrogenase"/>
</dbReference>
<evidence type="ECO:0000256" key="2">
    <source>
        <dbReference type="ARBA" id="ARBA00009347"/>
    </source>
</evidence>
<keyword evidence="4" id="KW-0274">FAD</keyword>
<feature type="region of interest" description="Disordered" evidence="6">
    <location>
        <begin position="334"/>
        <end position="354"/>
    </location>
</feature>
<gene>
    <name evidence="10" type="ORF">GSOID_T00031368001</name>
</gene>
<dbReference type="InterPro" id="IPR013786">
    <property type="entry name" value="AcylCoA_DH/ox_N"/>
</dbReference>
<organism evidence="10">
    <name type="scientific">Oikopleura dioica</name>
    <name type="common">Tunicate</name>
    <dbReference type="NCBI Taxonomy" id="34765"/>
    <lineage>
        <taxon>Eukaryota</taxon>
        <taxon>Metazoa</taxon>
        <taxon>Chordata</taxon>
        <taxon>Tunicata</taxon>
        <taxon>Appendicularia</taxon>
        <taxon>Copelata</taxon>
        <taxon>Oikopleuridae</taxon>
        <taxon>Oikopleura</taxon>
    </lineage>
</organism>
<evidence type="ECO:0000256" key="1">
    <source>
        <dbReference type="ARBA" id="ARBA00001974"/>
    </source>
</evidence>
<evidence type="ECO:0000259" key="9">
    <source>
        <dbReference type="Pfam" id="PF02771"/>
    </source>
</evidence>
<feature type="domain" description="Acyl-CoA dehydrogenase/oxidase N-terminal" evidence="9">
    <location>
        <begin position="429"/>
        <end position="550"/>
    </location>
</feature>
<feature type="compositionally biased region" description="Acidic residues" evidence="6">
    <location>
        <begin position="136"/>
        <end position="154"/>
    </location>
</feature>
<evidence type="ECO:0000313" key="10">
    <source>
        <dbReference type="EMBL" id="CBY37874.1"/>
    </source>
</evidence>
<dbReference type="Pfam" id="PF02771">
    <property type="entry name" value="Acyl-CoA_dh_N"/>
    <property type="match status" value="1"/>
</dbReference>
<dbReference type="SUPFAM" id="SSF56645">
    <property type="entry name" value="Acyl-CoA dehydrogenase NM domain-like"/>
    <property type="match status" value="1"/>
</dbReference>
<dbReference type="FunFam" id="2.40.110.10:FF:000002">
    <property type="entry name" value="Acyl-CoA dehydrogenase fadE12"/>
    <property type="match status" value="1"/>
</dbReference>
<accession>E4YQY2</accession>
<dbReference type="Pfam" id="PF00441">
    <property type="entry name" value="Acyl-CoA_dh_1"/>
    <property type="match status" value="1"/>
</dbReference>
<dbReference type="InterPro" id="IPR009100">
    <property type="entry name" value="AcylCoA_DH/oxidase_NM_dom_sf"/>
</dbReference>